<sequence length="102" mass="10935">MSGAIFLDYIAAGLSCLCVELPNTTSFLVIPEEKAVDKFTSSKITKETLCRILRPADCGLRIKKVTYAGGSGVRVEAVSPDIEKIKAYPGLAEAGLKIQENT</sequence>
<evidence type="ECO:0000313" key="2">
    <source>
        <dbReference type="Proteomes" id="UP000036403"/>
    </source>
</evidence>
<dbReference type="Proteomes" id="UP000036403">
    <property type="component" value="Unassembled WGS sequence"/>
</dbReference>
<dbReference type="EMBL" id="LBMM01009184">
    <property type="protein sequence ID" value="KMQ88323.1"/>
    <property type="molecule type" value="Genomic_DNA"/>
</dbReference>
<comment type="caution">
    <text evidence="1">The sequence shown here is derived from an EMBL/GenBank/DDBJ whole genome shotgun (WGS) entry which is preliminary data.</text>
</comment>
<keyword evidence="2" id="KW-1185">Reference proteome</keyword>
<organism evidence="1 2">
    <name type="scientific">Lasius niger</name>
    <name type="common">Black garden ant</name>
    <dbReference type="NCBI Taxonomy" id="67767"/>
    <lineage>
        <taxon>Eukaryota</taxon>
        <taxon>Metazoa</taxon>
        <taxon>Ecdysozoa</taxon>
        <taxon>Arthropoda</taxon>
        <taxon>Hexapoda</taxon>
        <taxon>Insecta</taxon>
        <taxon>Pterygota</taxon>
        <taxon>Neoptera</taxon>
        <taxon>Endopterygota</taxon>
        <taxon>Hymenoptera</taxon>
        <taxon>Apocrita</taxon>
        <taxon>Aculeata</taxon>
        <taxon>Formicoidea</taxon>
        <taxon>Formicidae</taxon>
        <taxon>Formicinae</taxon>
        <taxon>Lasius</taxon>
        <taxon>Lasius</taxon>
    </lineage>
</organism>
<proteinExistence type="predicted"/>
<reference evidence="1 2" key="1">
    <citation type="submission" date="2015-04" db="EMBL/GenBank/DDBJ databases">
        <title>Lasius niger genome sequencing.</title>
        <authorList>
            <person name="Konorov E.A."/>
            <person name="Nikitin M.A."/>
            <person name="Kirill M.V."/>
            <person name="Chang P."/>
        </authorList>
    </citation>
    <scope>NUCLEOTIDE SEQUENCE [LARGE SCALE GENOMIC DNA]</scope>
    <source>
        <tissue evidence="1">Whole</tissue>
    </source>
</reference>
<accession>A0A0J7KCY3</accession>
<protein>
    <submittedName>
        <fullName evidence="1">Uncharacterized protein</fullName>
    </submittedName>
</protein>
<dbReference type="PaxDb" id="67767-A0A0J7KCY3"/>
<dbReference type="AlphaFoldDB" id="A0A0J7KCY3"/>
<evidence type="ECO:0000313" key="1">
    <source>
        <dbReference type="EMBL" id="KMQ88323.1"/>
    </source>
</evidence>
<name>A0A0J7KCY3_LASNI</name>
<gene>
    <name evidence="1" type="ORF">RF55_12214</name>
</gene>